<evidence type="ECO:0000256" key="1">
    <source>
        <dbReference type="SAM" id="SignalP"/>
    </source>
</evidence>
<dbReference type="Gene3D" id="3.15.10.30">
    <property type="entry name" value="Haemolymph juvenile hormone binding protein"/>
    <property type="match status" value="1"/>
</dbReference>
<dbReference type="Proteomes" id="UP001162164">
    <property type="component" value="Unassembled WGS sequence"/>
</dbReference>
<gene>
    <name evidence="2" type="ORF">NQ317_005350</name>
</gene>
<dbReference type="EMBL" id="JAPWTJ010000303">
    <property type="protein sequence ID" value="KAJ8979914.1"/>
    <property type="molecule type" value="Genomic_DNA"/>
</dbReference>
<feature type="chain" id="PRO_5045632408" evidence="1">
    <location>
        <begin position="22"/>
        <end position="353"/>
    </location>
</feature>
<name>A0ABQ9JQS4_9CUCU</name>
<proteinExistence type="predicted"/>
<keyword evidence="1" id="KW-0732">Signal</keyword>
<organism evidence="2 3">
    <name type="scientific">Molorchus minor</name>
    <dbReference type="NCBI Taxonomy" id="1323400"/>
    <lineage>
        <taxon>Eukaryota</taxon>
        <taxon>Metazoa</taxon>
        <taxon>Ecdysozoa</taxon>
        <taxon>Arthropoda</taxon>
        <taxon>Hexapoda</taxon>
        <taxon>Insecta</taxon>
        <taxon>Pterygota</taxon>
        <taxon>Neoptera</taxon>
        <taxon>Endopterygota</taxon>
        <taxon>Coleoptera</taxon>
        <taxon>Polyphaga</taxon>
        <taxon>Cucujiformia</taxon>
        <taxon>Chrysomeloidea</taxon>
        <taxon>Cerambycidae</taxon>
        <taxon>Lamiinae</taxon>
        <taxon>Monochamini</taxon>
        <taxon>Molorchus</taxon>
    </lineage>
</organism>
<evidence type="ECO:0000313" key="2">
    <source>
        <dbReference type="EMBL" id="KAJ8979914.1"/>
    </source>
</evidence>
<accession>A0ABQ9JQS4</accession>
<comment type="caution">
    <text evidence="2">The sequence shown here is derived from an EMBL/GenBank/DDBJ whole genome shotgun (WGS) entry which is preliminary data.</text>
</comment>
<keyword evidence="3" id="KW-1185">Reference proteome</keyword>
<sequence length="353" mass="39118">MRSHLVVIVFAALFCASGVTADGELDIASLLKIGLRFVLLNIRHNGNVTITDNTTIELPDAIKNISCPCNYYRCVYGNRSPGCPGGGECTAAGVLHPTSIKAGPEFDRQLCNLVAKVLLQAVGTLGLQNAHLYGFNSMDITTLTTSNLDTPDDNTKTTFLGISTNYDADIGILDEIPIYGDGEINLAVSNVNLGLDLNINTEADLSVVYVDEVTLTLRMHDSTSYITRFWKNDEISDYVSLGLMVLEQLICMFISYEDECFSCVTSKVLQYAMNSILPNNLDNNLVLDCACLDVLYKNKYNLSSHLERVIYLYQDNKAPFLNEEEVQNIRGLFVDIIKDIMTTLHNRGLTFEF</sequence>
<evidence type="ECO:0000313" key="3">
    <source>
        <dbReference type="Proteomes" id="UP001162164"/>
    </source>
</evidence>
<dbReference type="InterPro" id="IPR038606">
    <property type="entry name" value="To_sf"/>
</dbReference>
<dbReference type="Pfam" id="PF06585">
    <property type="entry name" value="JHBP"/>
    <property type="match status" value="1"/>
</dbReference>
<protein>
    <submittedName>
        <fullName evidence="2">Uncharacterized protein</fullName>
    </submittedName>
</protein>
<feature type="signal peptide" evidence="1">
    <location>
        <begin position="1"/>
        <end position="21"/>
    </location>
</feature>
<dbReference type="InterPro" id="IPR010562">
    <property type="entry name" value="Haemolymph_juvenile_hormone-bd"/>
</dbReference>
<reference evidence="2" key="1">
    <citation type="journal article" date="2023" name="Insect Mol. Biol.">
        <title>Genome sequencing provides insights into the evolution of gene families encoding plant cell wall-degrading enzymes in longhorned beetles.</title>
        <authorList>
            <person name="Shin N.R."/>
            <person name="Okamura Y."/>
            <person name="Kirsch R."/>
            <person name="Pauchet Y."/>
        </authorList>
    </citation>
    <scope>NUCLEOTIDE SEQUENCE</scope>
    <source>
        <strain evidence="2">MMC_N1</strain>
    </source>
</reference>